<evidence type="ECO:0000256" key="1">
    <source>
        <dbReference type="ARBA" id="ARBA00022603"/>
    </source>
</evidence>
<evidence type="ECO:0000313" key="8">
    <source>
        <dbReference type="Proteomes" id="UP000664554"/>
    </source>
</evidence>
<dbReference type="SUPFAM" id="SSF53335">
    <property type="entry name" value="S-adenosyl-L-methionine-dependent methyltransferases"/>
    <property type="match status" value="1"/>
</dbReference>
<dbReference type="PANTHER" id="PTHR18895">
    <property type="entry name" value="HEMK METHYLTRANSFERASE"/>
    <property type="match status" value="1"/>
</dbReference>
<evidence type="ECO:0000259" key="5">
    <source>
        <dbReference type="Pfam" id="PF13847"/>
    </source>
</evidence>
<dbReference type="Proteomes" id="UP000664554">
    <property type="component" value="Unassembled WGS sequence"/>
</dbReference>
<dbReference type="Pfam" id="PF17827">
    <property type="entry name" value="PrmC_N"/>
    <property type="match status" value="1"/>
</dbReference>
<dbReference type="NCBIfam" id="TIGR00536">
    <property type="entry name" value="hemK_fam"/>
    <property type="match status" value="1"/>
</dbReference>
<accession>A0ABS3NPQ4</accession>
<dbReference type="PROSITE" id="PS00092">
    <property type="entry name" value="N6_MTASE"/>
    <property type="match status" value="1"/>
</dbReference>
<dbReference type="InterPro" id="IPR050320">
    <property type="entry name" value="N5-glutamine_MTase"/>
</dbReference>
<dbReference type="Pfam" id="PF13847">
    <property type="entry name" value="Methyltransf_31"/>
    <property type="match status" value="1"/>
</dbReference>
<keyword evidence="8" id="KW-1185">Reference proteome</keyword>
<comment type="catalytic activity">
    <reaction evidence="4">
        <text>L-glutaminyl-[peptide chain release factor] + S-adenosyl-L-methionine = N(5)-methyl-L-glutaminyl-[peptide chain release factor] + S-adenosyl-L-homocysteine + H(+)</text>
        <dbReference type="Rhea" id="RHEA:42896"/>
        <dbReference type="Rhea" id="RHEA-COMP:10271"/>
        <dbReference type="Rhea" id="RHEA-COMP:10272"/>
        <dbReference type="ChEBI" id="CHEBI:15378"/>
        <dbReference type="ChEBI" id="CHEBI:30011"/>
        <dbReference type="ChEBI" id="CHEBI:57856"/>
        <dbReference type="ChEBI" id="CHEBI:59789"/>
        <dbReference type="ChEBI" id="CHEBI:61891"/>
        <dbReference type="EC" id="2.1.1.297"/>
    </reaction>
</comment>
<dbReference type="InterPro" id="IPR019874">
    <property type="entry name" value="RF_methyltr_PrmC"/>
</dbReference>
<dbReference type="GO" id="GO:0102559">
    <property type="term" value="F:peptide chain release factor N(5)-glutamine methyltransferase activity"/>
    <property type="evidence" value="ECO:0007669"/>
    <property type="project" value="UniProtKB-EC"/>
</dbReference>
<dbReference type="Gene3D" id="3.40.50.150">
    <property type="entry name" value="Vaccinia Virus protein VP39"/>
    <property type="match status" value="1"/>
</dbReference>
<dbReference type="EMBL" id="JAGBKM010000012">
    <property type="protein sequence ID" value="MBO1531073.1"/>
    <property type="molecule type" value="Genomic_DNA"/>
</dbReference>
<dbReference type="CDD" id="cd02440">
    <property type="entry name" value="AdoMet_MTases"/>
    <property type="match status" value="1"/>
</dbReference>
<dbReference type="InterPro" id="IPR004556">
    <property type="entry name" value="HemK-like"/>
</dbReference>
<evidence type="ECO:0000313" key="7">
    <source>
        <dbReference type="EMBL" id="MBO1531073.1"/>
    </source>
</evidence>
<dbReference type="InterPro" id="IPR002052">
    <property type="entry name" value="DNA_methylase_N6_adenine_CS"/>
</dbReference>
<gene>
    <name evidence="4 7" type="primary">prmC</name>
    <name evidence="7" type="ORF">J3492_07570</name>
</gene>
<protein>
    <recommendedName>
        <fullName evidence="4">Release factor glutamine methyltransferase</fullName>
        <shortName evidence="4">RF MTase</shortName>
        <ecNumber evidence="4">2.1.1.297</ecNumber>
    </recommendedName>
    <alternativeName>
        <fullName evidence="4">N5-glutamine methyltransferase PrmC</fullName>
    </alternativeName>
    <alternativeName>
        <fullName evidence="4">Protein-(glutamine-N5) MTase PrmC</fullName>
    </alternativeName>
    <alternativeName>
        <fullName evidence="4">Protein-glutamine N-methyltransferase PrmC</fullName>
    </alternativeName>
</protein>
<dbReference type="InterPro" id="IPR029063">
    <property type="entry name" value="SAM-dependent_MTases_sf"/>
</dbReference>
<comment type="caution">
    <text evidence="7">The sequence shown here is derived from an EMBL/GenBank/DDBJ whole genome shotgun (WGS) entry which is preliminary data.</text>
</comment>
<evidence type="ECO:0000256" key="4">
    <source>
        <dbReference type="HAMAP-Rule" id="MF_02126"/>
    </source>
</evidence>
<evidence type="ECO:0000259" key="6">
    <source>
        <dbReference type="Pfam" id="PF17827"/>
    </source>
</evidence>
<reference evidence="7 8" key="1">
    <citation type="submission" date="2021-03" db="EMBL/GenBank/DDBJ databases">
        <authorList>
            <person name="Shang D.-D."/>
            <person name="Du Z.-J."/>
            <person name="Chen G.-J."/>
        </authorList>
    </citation>
    <scope>NUCLEOTIDE SEQUENCE [LARGE SCALE GENOMIC DNA]</scope>
    <source>
        <strain evidence="7 8">F1192</strain>
    </source>
</reference>
<dbReference type="RefSeq" id="WP_207991205.1">
    <property type="nucleotide sequence ID" value="NZ_JAGBKM010000012.1"/>
</dbReference>
<organism evidence="7 8">
    <name type="scientific">Psychrobacter coccoides</name>
    <dbReference type="NCBI Taxonomy" id="2818440"/>
    <lineage>
        <taxon>Bacteria</taxon>
        <taxon>Pseudomonadati</taxon>
        <taxon>Pseudomonadota</taxon>
        <taxon>Gammaproteobacteria</taxon>
        <taxon>Moraxellales</taxon>
        <taxon>Moraxellaceae</taxon>
        <taxon>Psychrobacter</taxon>
    </lineage>
</organism>
<evidence type="ECO:0000256" key="2">
    <source>
        <dbReference type="ARBA" id="ARBA00022679"/>
    </source>
</evidence>
<comment type="similarity">
    <text evidence="4">Belongs to the protein N5-glutamine methyltransferase family. PrmC subfamily.</text>
</comment>
<feature type="binding site" evidence="4">
    <location>
        <begin position="215"/>
        <end position="218"/>
    </location>
    <ligand>
        <name>substrate</name>
    </ligand>
</feature>
<feature type="binding site" evidence="4">
    <location>
        <position position="169"/>
    </location>
    <ligand>
        <name>S-adenosyl-L-methionine</name>
        <dbReference type="ChEBI" id="CHEBI:59789"/>
    </ligand>
</feature>
<dbReference type="Gene3D" id="1.10.8.10">
    <property type="entry name" value="DNA helicase RuvA subunit, C-terminal domain"/>
    <property type="match status" value="1"/>
</dbReference>
<dbReference type="HAMAP" id="MF_02126">
    <property type="entry name" value="RF_methyltr_PrmC"/>
    <property type="match status" value="1"/>
</dbReference>
<proteinExistence type="inferred from homology"/>
<dbReference type="PANTHER" id="PTHR18895:SF74">
    <property type="entry name" value="MTRF1L RELEASE FACTOR GLUTAMINE METHYLTRANSFERASE"/>
    <property type="match status" value="1"/>
</dbReference>
<dbReference type="InterPro" id="IPR025714">
    <property type="entry name" value="Methyltranfer_dom"/>
</dbReference>
<feature type="domain" description="Release factor glutamine methyltransferase N-terminal" evidence="6">
    <location>
        <begin position="34"/>
        <end position="79"/>
    </location>
</feature>
<feature type="domain" description="Methyltransferase" evidence="5">
    <location>
        <begin position="137"/>
        <end position="268"/>
    </location>
</feature>
<feature type="binding site" evidence="4">
    <location>
        <position position="197"/>
    </location>
    <ligand>
        <name>S-adenosyl-L-methionine</name>
        <dbReference type="ChEBI" id="CHEBI:59789"/>
    </ligand>
</feature>
<keyword evidence="3 4" id="KW-0949">S-adenosyl-L-methionine</keyword>
<evidence type="ECO:0000256" key="3">
    <source>
        <dbReference type="ARBA" id="ARBA00022691"/>
    </source>
</evidence>
<sequence length="311" mass="34449">MAKFSIGQVKQQIQQLTNEATESMLPSFWLTDWLLYVIDQPAIFLITDDDYQLTDDELTRFHAGVAKMQQGIPLAYLTGQQDFWSLTFKVNTHTLIPRPDTEVLVEQVLQWIAADASVKSSQLDKANNAAIKHTDTRKRLLDLGTGSGCIAISLAHELKKADWQVVAVDISSEALKVAKQNAIKNDVADIEFIQGSWYDALPSHSVAPFDVIVSNPPYIDEADTHLSRLRAEPISALSAPKHGLADIVRIAQQAKQYLRTDGLLALEHGFDQGAAVRQILSDYGLVSVQTIQDYGNNDRVTLGQKPQENAN</sequence>
<dbReference type="EC" id="2.1.1.297" evidence="4"/>
<dbReference type="InterPro" id="IPR040758">
    <property type="entry name" value="PrmC_N"/>
</dbReference>
<dbReference type="GO" id="GO:0032259">
    <property type="term" value="P:methylation"/>
    <property type="evidence" value="ECO:0007669"/>
    <property type="project" value="UniProtKB-KW"/>
</dbReference>
<name>A0ABS3NPQ4_9GAMM</name>
<feature type="binding site" evidence="4">
    <location>
        <position position="215"/>
    </location>
    <ligand>
        <name>S-adenosyl-L-methionine</name>
        <dbReference type="ChEBI" id="CHEBI:59789"/>
    </ligand>
</feature>
<comment type="function">
    <text evidence="4">Methylates the class 1 translation termination release factors RF1/PrfA and RF2/PrfB on the glutamine residue of the universally conserved GGQ motif.</text>
</comment>
<feature type="binding site" evidence="4">
    <location>
        <begin position="144"/>
        <end position="148"/>
    </location>
    <ligand>
        <name>S-adenosyl-L-methionine</name>
        <dbReference type="ChEBI" id="CHEBI:59789"/>
    </ligand>
</feature>
<dbReference type="NCBIfam" id="TIGR03534">
    <property type="entry name" value="RF_mod_PrmC"/>
    <property type="match status" value="1"/>
</dbReference>
<keyword evidence="2 4" id="KW-0808">Transferase</keyword>
<keyword evidence="1 4" id="KW-0489">Methyltransferase</keyword>